<organism evidence="1 2">
    <name type="scientific">Marinobacter nauticus</name>
    <name type="common">Marinobacter hydrocarbonoclasticus</name>
    <name type="synonym">Marinobacter aquaeolei</name>
    <dbReference type="NCBI Taxonomy" id="2743"/>
    <lineage>
        <taxon>Bacteria</taxon>
        <taxon>Pseudomonadati</taxon>
        <taxon>Pseudomonadota</taxon>
        <taxon>Gammaproteobacteria</taxon>
        <taxon>Pseudomonadales</taxon>
        <taxon>Marinobacteraceae</taxon>
        <taxon>Marinobacter</taxon>
    </lineage>
</organism>
<dbReference type="Proteomes" id="UP000469950">
    <property type="component" value="Unassembled WGS sequence"/>
</dbReference>
<sequence>MNIRDITTRIKWKEGASAATKKRAIQRIQTMANAIEIQFPEVRFCNQIKLKHMKFLTEAWFDNEGLAPTTMGDYTRSMRLMIKALDKDRHWFGHLGLIQDRTRGGRQVVSRVTKTRSRNRR</sequence>
<dbReference type="EMBL" id="WBMP01000034">
    <property type="protein sequence ID" value="KAE8543766.1"/>
    <property type="molecule type" value="Genomic_DNA"/>
</dbReference>
<evidence type="ECO:0000313" key="2">
    <source>
        <dbReference type="Proteomes" id="UP000469950"/>
    </source>
</evidence>
<comment type="caution">
    <text evidence="1">The sequence shown here is derived from an EMBL/GenBank/DDBJ whole genome shotgun (WGS) entry which is preliminary data.</text>
</comment>
<name>A0A833JLX2_MARNT</name>
<reference evidence="1 2" key="1">
    <citation type="submission" date="2019-10" db="EMBL/GenBank/DDBJ databases">
        <title>Draft genome sequence of Marinobacter hydrocarbonoclasticus NCT7M from the microbiome of the marine copepod.</title>
        <authorList>
            <person name="Nuttall R."/>
            <person name="Sharma G."/>
            <person name="Moisander P."/>
        </authorList>
    </citation>
    <scope>NUCLEOTIDE SEQUENCE [LARGE SCALE GENOMIC DNA]</scope>
    <source>
        <strain evidence="1 2">NCT7M</strain>
    </source>
</reference>
<evidence type="ECO:0008006" key="3">
    <source>
        <dbReference type="Google" id="ProtNLM"/>
    </source>
</evidence>
<accession>A0A833JLX2</accession>
<evidence type="ECO:0000313" key="1">
    <source>
        <dbReference type="EMBL" id="KAE8543766.1"/>
    </source>
</evidence>
<protein>
    <recommendedName>
        <fullName evidence="3">Core-binding (CB) domain-containing protein</fullName>
    </recommendedName>
</protein>
<gene>
    <name evidence="1" type="ORF">F6453_3903</name>
</gene>
<dbReference type="RefSeq" id="WP_153741772.1">
    <property type="nucleotide sequence ID" value="NZ_WBMP01000034.1"/>
</dbReference>
<proteinExistence type="predicted"/>
<dbReference type="AlphaFoldDB" id="A0A833JLX2"/>